<name>T1JTK5_TETUR</name>
<evidence type="ECO:0000256" key="1">
    <source>
        <dbReference type="ARBA" id="ARBA00004141"/>
    </source>
</evidence>
<dbReference type="GO" id="GO:0016020">
    <property type="term" value="C:membrane"/>
    <property type="evidence" value="ECO:0007669"/>
    <property type="project" value="UniProtKB-SubCell"/>
</dbReference>
<evidence type="ECO:0000256" key="6">
    <source>
        <dbReference type="RuleBase" id="RU362006"/>
    </source>
</evidence>
<feature type="transmembrane region" description="Helical" evidence="6">
    <location>
        <begin position="112"/>
        <end position="129"/>
    </location>
</feature>
<dbReference type="EnsemblMetazoa" id="tetur01g14470.1">
    <property type="protein sequence ID" value="tetur01g14470.1"/>
    <property type="gene ID" value="tetur01g14470"/>
</dbReference>
<feature type="transmembrane region" description="Helical" evidence="6">
    <location>
        <begin position="89"/>
        <end position="105"/>
    </location>
</feature>
<evidence type="ECO:0000256" key="2">
    <source>
        <dbReference type="ARBA" id="ARBA00008573"/>
    </source>
</evidence>
<feature type="transmembrane region" description="Helical" evidence="6">
    <location>
        <begin position="44"/>
        <end position="69"/>
    </location>
</feature>
<comment type="similarity">
    <text evidence="2 6">Belongs to the DP1 family.</text>
</comment>
<dbReference type="InterPro" id="IPR004345">
    <property type="entry name" value="TB2_DP1_HVA22"/>
</dbReference>
<evidence type="ECO:0000313" key="7">
    <source>
        <dbReference type="EnsemblMetazoa" id="tetur01g14470.1"/>
    </source>
</evidence>
<evidence type="ECO:0000256" key="5">
    <source>
        <dbReference type="ARBA" id="ARBA00023136"/>
    </source>
</evidence>
<sequence>MFPFLTDLDDWLDSIFTSNPKISDIFNNCERFSHIDKHKLAKGLLFAFALYMTFGAFAQLICNVVGYVYPAIESLEALETPGNEDDRKWLTYWVVFAAFSVIEFYSDKIFHVFPVYFLAKLIFLVWAFWPSPNNGSIQIYNKFIRPFYLKKRSPGKFCCSLSV</sequence>
<evidence type="ECO:0000313" key="8">
    <source>
        <dbReference type="Proteomes" id="UP000015104"/>
    </source>
</evidence>
<keyword evidence="5 6" id="KW-0472">Membrane</keyword>
<accession>T1JTK5</accession>
<reference evidence="8" key="1">
    <citation type="submission" date="2011-08" db="EMBL/GenBank/DDBJ databases">
        <authorList>
            <person name="Rombauts S."/>
        </authorList>
    </citation>
    <scope>NUCLEOTIDE SEQUENCE</scope>
    <source>
        <strain evidence="8">London</strain>
    </source>
</reference>
<evidence type="ECO:0000256" key="3">
    <source>
        <dbReference type="ARBA" id="ARBA00022692"/>
    </source>
</evidence>
<organism evidence="7 8">
    <name type="scientific">Tetranychus urticae</name>
    <name type="common">Two-spotted spider mite</name>
    <dbReference type="NCBI Taxonomy" id="32264"/>
    <lineage>
        <taxon>Eukaryota</taxon>
        <taxon>Metazoa</taxon>
        <taxon>Ecdysozoa</taxon>
        <taxon>Arthropoda</taxon>
        <taxon>Chelicerata</taxon>
        <taxon>Arachnida</taxon>
        <taxon>Acari</taxon>
        <taxon>Acariformes</taxon>
        <taxon>Trombidiformes</taxon>
        <taxon>Prostigmata</taxon>
        <taxon>Eleutherengona</taxon>
        <taxon>Raphignathae</taxon>
        <taxon>Tetranychoidea</taxon>
        <taxon>Tetranychidae</taxon>
        <taxon>Tetranychus</taxon>
    </lineage>
</organism>
<keyword evidence="8" id="KW-1185">Reference proteome</keyword>
<dbReference type="PANTHER" id="PTHR12300:SF161">
    <property type="entry name" value="RECEPTOR EXPRESSION-ENHANCING PROTEIN"/>
    <property type="match status" value="1"/>
</dbReference>
<reference evidence="7" key="2">
    <citation type="submission" date="2015-06" db="UniProtKB">
        <authorList>
            <consortium name="EnsemblMetazoa"/>
        </authorList>
    </citation>
    <scope>IDENTIFICATION</scope>
</reference>
<dbReference type="eggNOG" id="KOG1725">
    <property type="taxonomic scope" value="Eukaryota"/>
</dbReference>
<dbReference type="PANTHER" id="PTHR12300">
    <property type="entry name" value="HVA22-LIKE PROTEINS"/>
    <property type="match status" value="1"/>
</dbReference>
<keyword evidence="3 6" id="KW-0812">Transmembrane</keyword>
<dbReference type="EMBL" id="CAEY01000481">
    <property type="status" value="NOT_ANNOTATED_CDS"/>
    <property type="molecule type" value="Genomic_DNA"/>
</dbReference>
<dbReference type="STRING" id="32264.T1JTK5"/>
<comment type="subcellular location">
    <subcellularLocation>
        <location evidence="1 6">Membrane</location>
        <topology evidence="1 6">Multi-pass membrane protein</topology>
    </subcellularLocation>
</comment>
<dbReference type="AlphaFoldDB" id="T1JTK5"/>
<dbReference type="HOGENOM" id="CLU_028431_2_0_1"/>
<evidence type="ECO:0000256" key="4">
    <source>
        <dbReference type="ARBA" id="ARBA00022989"/>
    </source>
</evidence>
<keyword evidence="4 6" id="KW-1133">Transmembrane helix</keyword>
<protein>
    <recommendedName>
        <fullName evidence="6">Receptor expression-enhancing protein</fullName>
    </recommendedName>
</protein>
<dbReference type="Pfam" id="PF03134">
    <property type="entry name" value="TB2_DP1_HVA22"/>
    <property type="match status" value="1"/>
</dbReference>
<dbReference type="Proteomes" id="UP000015104">
    <property type="component" value="Unassembled WGS sequence"/>
</dbReference>
<proteinExistence type="inferred from homology"/>